<comment type="catalytic activity">
    <reaction evidence="1">
        <text>Release of N-terminal glutamate (and to a lesser extent aspartate) from a peptide.</text>
        <dbReference type="EC" id="3.4.11.7"/>
    </reaction>
</comment>
<feature type="binding site" evidence="22">
    <location>
        <position position="386"/>
    </location>
    <ligand>
        <name>Zn(2+)</name>
        <dbReference type="ChEBI" id="CHEBI:29105"/>
        <note>catalytic</note>
    </ligand>
</feature>
<feature type="binding site" evidence="22">
    <location>
        <position position="382"/>
    </location>
    <ligand>
        <name>Zn(2+)</name>
        <dbReference type="ChEBI" id="CHEBI:29105"/>
        <note>catalytic</note>
    </ligand>
</feature>
<dbReference type="InterPro" id="IPR027268">
    <property type="entry name" value="Peptidase_M4/M1_CTD_sf"/>
</dbReference>
<dbReference type="Gene3D" id="2.60.40.1910">
    <property type="match status" value="3"/>
</dbReference>
<protein>
    <recommendedName>
        <fullName evidence="6">glutamyl aminopeptidase</fullName>
        <ecNumber evidence="6">3.4.11.7</ecNumber>
    </recommendedName>
</protein>
<keyword evidence="14" id="KW-0106">Calcium</keyword>
<dbReference type="FunFam" id="2.60.40.1910:FF:000003">
    <property type="entry name" value="Aminopeptidase"/>
    <property type="match status" value="1"/>
</dbReference>
<evidence type="ECO:0000256" key="3">
    <source>
        <dbReference type="ARBA" id="ARBA00004609"/>
    </source>
</evidence>
<evidence type="ECO:0000259" key="25">
    <source>
        <dbReference type="Pfam" id="PF01433"/>
    </source>
</evidence>
<feature type="active site" description="Proton acceptor" evidence="21">
    <location>
        <position position="383"/>
    </location>
</feature>
<dbReference type="GO" id="GO:0008270">
    <property type="term" value="F:zinc ion binding"/>
    <property type="evidence" value="ECO:0007669"/>
    <property type="project" value="InterPro"/>
</dbReference>
<keyword evidence="17" id="KW-0482">Metalloprotease</keyword>
<evidence type="ECO:0000256" key="1">
    <source>
        <dbReference type="ARBA" id="ARBA00001703"/>
    </source>
</evidence>
<feature type="domain" description="Aminopeptidase N-like N-terminal" evidence="27">
    <location>
        <begin position="90"/>
        <end position="275"/>
    </location>
</feature>
<keyword evidence="8" id="KW-1003">Cell membrane</keyword>
<keyword evidence="10 24" id="KW-0812">Transmembrane</keyword>
<keyword evidence="19" id="KW-1015">Disulfide bond</keyword>
<feature type="domain" description="Aminopeptidase N-like N-terminal" evidence="27">
    <location>
        <begin position="965"/>
        <end position="1150"/>
    </location>
</feature>
<evidence type="ECO:0000256" key="18">
    <source>
        <dbReference type="ARBA" id="ARBA00023136"/>
    </source>
</evidence>
<evidence type="ECO:0000256" key="15">
    <source>
        <dbReference type="ARBA" id="ARBA00022968"/>
    </source>
</evidence>
<dbReference type="CDD" id="cd09601">
    <property type="entry name" value="M1_APN-Q_like"/>
    <property type="match status" value="3"/>
</dbReference>
<dbReference type="Gene3D" id="1.25.50.20">
    <property type="match status" value="3"/>
</dbReference>
<evidence type="ECO:0000313" key="29">
    <source>
        <dbReference type="Proteomes" id="UP001054837"/>
    </source>
</evidence>
<comment type="subcellular location">
    <subcellularLocation>
        <location evidence="3">Cell membrane</location>
        <topology evidence="3">Lipid-anchor</topology>
        <topology evidence="3">GPI-anchor</topology>
    </subcellularLocation>
    <subcellularLocation>
        <location evidence="2">Cell membrane</location>
        <topology evidence="2">Single-pass type II membrane protein</topology>
    </subcellularLocation>
</comment>
<keyword evidence="16 24" id="KW-1133">Transmembrane helix</keyword>
<feature type="domain" description="ERAP1-like C-terminal" evidence="26">
    <location>
        <begin position="1481"/>
        <end position="1796"/>
    </location>
</feature>
<keyword evidence="18 24" id="KW-0472">Membrane</keyword>
<sequence length="2681" mass="312222">MSEVMVSKTSCILSAIIFILLVLSVGLLVVVLKGKEISDESIDIAGGAFTHIPNPYTDHKVLSPNDQPGSADHADNTPWKSIRLSKYILPEHYDLLLQPDLETDIFTGTVNITVSVARETKHFIVHSQRLSILEAKVYDLDKDAELQLDVQFFYPPNEYYVVQTEKKVKQGKHKLYFRFSGTLNGSIVGFYKSRYMTDKNEIRYLATSKFQPTYARQAFPCFDEPSFKSTFSVSLVHEKEYTALSNMPAEIMEPIPDTNLFVTRFQKSVPMVTYLACFIVCDFEYKAATTASGKPFRVYSVPHLVNTTSYALEVGSKVLDYFENYFDIDYPLPKMDMIAIPDFSSGAMEHWGLITFRETNLLYDPNKSSPQDQQRVAEVIAHEMTHMWFGNLVTMEWWDDLWLNEGFASYMEYKGVDHCHPEWKAMSRLITTDLQPVMNADSSDNSHPIVQRVGHPDEITEIFDRISYAKGASILRMLEFFAGKEKFRINISGFLKKHEYKNARTADLWEEFSASNGYLAGPDIFSIMRTWTEQMGFPYITIKRKSVNSTSFVVKQNRFLKNVELWRSQPQSPQKYVWSIPLSYKTSDNNTGIVWIYDDKETEIILPVENSNWVKFNVNQTGYYLVNYEEEGWQKLINLLLTNHEALTPSDRSNLLFDSFLLAQAGYIELDVFMSMSVYLKKETDVTPWLTASACFQRFADWVENTEASLLLKSYVSGLTDDLYKKLGWTASDSHTENLLRTTILNLACGADHQDCLDQASQLFKNWTQGGEQSTSLHNLVLKYGISTASTEDDWNHVWNKYLTEHSPVEKTTYLKNLGNVKMPHLISKYLEYSMDENKVRSQDFFTVLNSEIDNPVGRPFVWNFIRENWPAIVERFSLNSRYLGNVVNKVCSKFTTEQQLQEMAEFFFKYPDAGAGRRGRIQALETVKNNIHWLRTHSGGAQNWLQTESPAPWHYYRLPAYIIPEHYDIRLHPLLDEDIFNGSTAITVNLKKPSNHFIVHAVDLNISETRVYNLNDSVRVEVEETFEYKKHGYWVIRTKKVQPVGMYGLHFQFLGPLTVTLNGLYKSSYVDPETNERRYLITSQFEAVYARKAFPCFDEPTFRSTFSVNIVHDADHYALSNTAVMDFTGIGKDLRLTKFRKTVPMVTYLLCIVICDFKFRQTETERGVILRVYTAPHYIEKTYYSLDVASRALTWFERYFNIPFPLRKLDLIAIPDYGSNGMENWGLITFSEPSLISDNVTSEAAISHITNIIAHELAHMWFGDLVTMKWWSDLWLNEGFATYMSIKASQVIEPDFDREGDKATSYMLYAMKEDETINSHPIVQTVTNPSSGLFDSITYDKGSTVLRMLENYMGRDFRRGITMYLKKNSFKNTETRDLWDELSAASKKNLNVSAMMDTWTKQMNYPFISIQRTKNNTQYFIQQRRFLSNPSTELFATRDSPYNYVWQIPITYYTADNNQVSQLFLNSSDKVQVTLPNSKWIKFNVNFTGYYLVNYDSKTWNIFTEVLKTDHTVFSPSDRLNLMHEAFALSWAGHLDYKVPLNLTKYLWKERYHGVWTVVLKELKQMRWLLRGDKEMDRIILELVRSLSRDLYKEYSWKELEDFSERRLQKTIIKAACASENQDCLQTASRLFGDWMRGEELNSEIKEVVYQYGLQVHNNDEAWNFMWKRYLEENDLYDKRDILFAMTTIANTTLLESLMKKAANESEVRKHEYLDLMNSIAENPKGFVLVTRLIYSNWTHLVKNYGANQASFFANNVFSKYSSQRDLEQVRAFYRKNGKSTDSARDRTQTIDEINNNIHWMNKHRTYVQKWFQDNVYMPWRSMRLPDFVQPNRYNITLQPDIVTSTFTGEETIDFNGKKLAVAEVITYKRNDFLVIRFEDKTPPGSYVLQLEFSGRFSSDGKGVARYKYFDRATRETRFVLATQFEATFARKVFPCFDEPAMKAKFQLTIIHDSNQNALSNMPEMEKEPLENGLTKTVFLESTTMSTYLLFFAVSDFEYIQAYYKEKLKIRVFAPKDRLPEAQHGLNLTLNLLKSFEEYFDVPYSLPKLDSVIIENYTVPAMEHWGIISYNTKRFLVDENYSTYKRMIEVDRVIAHEIVHQWFGNLVTMKWWNDLWLSEGLATLIMYIPLKQYYTEIDGVDVRKISRVMCVDSNTDSHPVVRNVTTPNEIANAFDAISYEKGSAVLKMLQHTLKDDFRKGLSNYLKKYAFKNAETEDLWRELSEASTMQKINVSQIMATWTGQIGFPLIELKRDSNRLTAKQRWFVRDLSDTVSALLSQKVEYNPFGFKWQIPLVYKNFRTGEEHTLWLKNESSTYLINATNDDVLHFNPGFVGFYVVKYDSHDWARLGKRLINDHLTFSVGDRYSLLHDAFLLAETDRLIYDIPFELTKYLKSEKEPMPWNLFRDQFLYFMSHLDPHSETAKLLKLYVANLTSALYDEHVVPVAERSKSLFKKWKSNIVSCSYTVPDLDFTSIVIDLACRTSNPKCLKSLLEELHQWIGGEIITADLPLVFKVAIPQYAGRSLWDFLYSQMSANENDLNRRKVMAEGLTSFRSSKYIEKSINILANDPGIDAKLAKFMFEKLVNNPSAMPQLWNYTKHNWNNMMERLNSTDNYSLWISSFCEKFKTKEQYDDMVLFLGQVPRVSEYIARGCIQDIQDSLSWSNKYEETINTWLVWNVNQ</sequence>
<dbReference type="GO" id="GO:0005886">
    <property type="term" value="C:plasma membrane"/>
    <property type="evidence" value="ECO:0007669"/>
    <property type="project" value="UniProtKB-SubCell"/>
</dbReference>
<evidence type="ECO:0000256" key="24">
    <source>
        <dbReference type="SAM" id="Phobius"/>
    </source>
</evidence>
<dbReference type="InterPro" id="IPR024571">
    <property type="entry name" value="ERAP1-like_C_dom"/>
</dbReference>
<dbReference type="FunFam" id="1.25.50.20:FF:000001">
    <property type="entry name" value="Aminopeptidase"/>
    <property type="match status" value="1"/>
</dbReference>
<keyword evidence="15" id="KW-0735">Signal-anchor</keyword>
<feature type="binding site" evidence="22">
    <location>
        <position position="405"/>
    </location>
    <ligand>
        <name>Zn(2+)</name>
        <dbReference type="ChEBI" id="CHEBI:29105"/>
        <note>catalytic</note>
    </ligand>
</feature>
<dbReference type="InterPro" id="IPR050344">
    <property type="entry name" value="Peptidase_M1_aminopeptidases"/>
</dbReference>
<keyword evidence="7 28" id="KW-0031">Aminopeptidase</keyword>
<reference evidence="28 29" key="1">
    <citation type="submission" date="2021-06" db="EMBL/GenBank/DDBJ databases">
        <title>Caerostris darwini draft genome.</title>
        <authorList>
            <person name="Kono N."/>
            <person name="Arakawa K."/>
        </authorList>
    </citation>
    <scope>NUCLEOTIDE SEQUENCE [LARGE SCALE GENOMIC DNA]</scope>
</reference>
<feature type="domain" description="Peptidase M1 membrane alanine aminopeptidase" evidence="25">
    <location>
        <begin position="1185"/>
        <end position="1400"/>
    </location>
</feature>
<accession>A0AAV4P3A1</accession>
<keyword evidence="11 22" id="KW-0479">Metal-binding</keyword>
<evidence type="ECO:0000256" key="19">
    <source>
        <dbReference type="ARBA" id="ARBA00023157"/>
    </source>
</evidence>
<dbReference type="GO" id="GO:0043171">
    <property type="term" value="P:peptide catabolic process"/>
    <property type="evidence" value="ECO:0007669"/>
    <property type="project" value="TreeGrafter"/>
</dbReference>
<evidence type="ECO:0000259" key="27">
    <source>
        <dbReference type="Pfam" id="PF17900"/>
    </source>
</evidence>
<dbReference type="EMBL" id="BPLQ01002250">
    <property type="protein sequence ID" value="GIX90470.1"/>
    <property type="molecule type" value="Genomic_DNA"/>
</dbReference>
<evidence type="ECO:0000256" key="5">
    <source>
        <dbReference type="ARBA" id="ARBA00011748"/>
    </source>
</evidence>
<evidence type="ECO:0000256" key="13">
    <source>
        <dbReference type="ARBA" id="ARBA00022833"/>
    </source>
</evidence>
<evidence type="ECO:0000259" key="26">
    <source>
        <dbReference type="Pfam" id="PF11838"/>
    </source>
</evidence>
<dbReference type="PANTHER" id="PTHR11533">
    <property type="entry name" value="PROTEASE M1 ZINC METALLOPROTEASE"/>
    <property type="match status" value="1"/>
</dbReference>
<dbReference type="InterPro" id="IPR045357">
    <property type="entry name" value="Aminopeptidase_N-like_N"/>
</dbReference>
<evidence type="ECO:0000256" key="9">
    <source>
        <dbReference type="ARBA" id="ARBA00022670"/>
    </source>
</evidence>
<dbReference type="PANTHER" id="PTHR11533:SF276">
    <property type="entry name" value="GLUTAMYL AMINOPEPTIDASE"/>
    <property type="match status" value="1"/>
</dbReference>
<dbReference type="GO" id="GO:0070006">
    <property type="term" value="F:metalloaminopeptidase activity"/>
    <property type="evidence" value="ECO:0007669"/>
    <property type="project" value="TreeGrafter"/>
</dbReference>
<dbReference type="PRINTS" id="PR00756">
    <property type="entry name" value="ALADIPTASE"/>
</dbReference>
<evidence type="ECO:0000256" key="7">
    <source>
        <dbReference type="ARBA" id="ARBA00022438"/>
    </source>
</evidence>
<comment type="cofactor">
    <cofactor evidence="22">
        <name>Zn(2+)</name>
        <dbReference type="ChEBI" id="CHEBI:29105"/>
    </cofactor>
    <text evidence="22">Binds 1 zinc ion per subunit.</text>
</comment>
<dbReference type="GO" id="GO:0006508">
    <property type="term" value="P:proteolysis"/>
    <property type="evidence" value="ECO:0007669"/>
    <property type="project" value="UniProtKB-KW"/>
</dbReference>
<evidence type="ECO:0000256" key="17">
    <source>
        <dbReference type="ARBA" id="ARBA00023049"/>
    </source>
</evidence>
<dbReference type="SUPFAM" id="SSF55486">
    <property type="entry name" value="Metalloproteases ('zincins'), catalytic domain"/>
    <property type="match status" value="3"/>
</dbReference>
<dbReference type="FunFam" id="2.60.40.1910:FF:000006">
    <property type="entry name" value="Aminopeptidase"/>
    <property type="match status" value="1"/>
</dbReference>
<dbReference type="SUPFAM" id="SSF63737">
    <property type="entry name" value="Leukotriene A4 hydrolase N-terminal domain"/>
    <property type="match status" value="3"/>
</dbReference>
<dbReference type="GO" id="GO:0005615">
    <property type="term" value="C:extracellular space"/>
    <property type="evidence" value="ECO:0007669"/>
    <property type="project" value="TreeGrafter"/>
</dbReference>
<organism evidence="28 29">
    <name type="scientific">Caerostris darwini</name>
    <dbReference type="NCBI Taxonomy" id="1538125"/>
    <lineage>
        <taxon>Eukaryota</taxon>
        <taxon>Metazoa</taxon>
        <taxon>Ecdysozoa</taxon>
        <taxon>Arthropoda</taxon>
        <taxon>Chelicerata</taxon>
        <taxon>Arachnida</taxon>
        <taxon>Araneae</taxon>
        <taxon>Araneomorphae</taxon>
        <taxon>Entelegynae</taxon>
        <taxon>Araneoidea</taxon>
        <taxon>Araneidae</taxon>
        <taxon>Caerostris</taxon>
    </lineage>
</organism>
<dbReference type="GO" id="GO:0042277">
    <property type="term" value="F:peptide binding"/>
    <property type="evidence" value="ECO:0007669"/>
    <property type="project" value="TreeGrafter"/>
</dbReference>
<evidence type="ECO:0000256" key="4">
    <source>
        <dbReference type="ARBA" id="ARBA00010136"/>
    </source>
</evidence>
<feature type="domain" description="Peptidase M1 membrane alanine aminopeptidase" evidence="25">
    <location>
        <begin position="310"/>
        <end position="531"/>
    </location>
</feature>
<feature type="domain" description="ERAP1-like C-terminal" evidence="26">
    <location>
        <begin position="2328"/>
        <end position="2639"/>
    </location>
</feature>
<keyword evidence="13 22" id="KW-0862">Zinc</keyword>
<dbReference type="GO" id="GO:0004230">
    <property type="term" value="F:glutamyl aminopeptidase activity"/>
    <property type="evidence" value="ECO:0007669"/>
    <property type="project" value="UniProtKB-EC"/>
</dbReference>
<dbReference type="Proteomes" id="UP001054837">
    <property type="component" value="Unassembled WGS sequence"/>
</dbReference>
<comment type="caution">
    <text evidence="28">The sequence shown here is derived from an EMBL/GenBank/DDBJ whole genome shotgun (WGS) entry which is preliminary data.</text>
</comment>
<evidence type="ECO:0000256" key="23">
    <source>
        <dbReference type="PIRSR" id="PIRSR634016-4"/>
    </source>
</evidence>
<dbReference type="FunFam" id="1.10.390.10:FF:000006">
    <property type="entry name" value="Puromycin-sensitive aminopeptidase"/>
    <property type="match status" value="2"/>
</dbReference>
<dbReference type="GO" id="GO:0005737">
    <property type="term" value="C:cytoplasm"/>
    <property type="evidence" value="ECO:0007669"/>
    <property type="project" value="TreeGrafter"/>
</dbReference>
<dbReference type="InterPro" id="IPR034016">
    <property type="entry name" value="M1_APN-typ"/>
</dbReference>
<evidence type="ECO:0000256" key="10">
    <source>
        <dbReference type="ARBA" id="ARBA00022692"/>
    </source>
</evidence>
<evidence type="ECO:0000256" key="11">
    <source>
        <dbReference type="ARBA" id="ARBA00022723"/>
    </source>
</evidence>
<evidence type="ECO:0000256" key="21">
    <source>
        <dbReference type="PIRSR" id="PIRSR634016-1"/>
    </source>
</evidence>
<feature type="domain" description="ERAP1-like C-terminal" evidence="26">
    <location>
        <begin position="613"/>
        <end position="930"/>
    </location>
</feature>
<proteinExistence type="inferred from homology"/>
<comment type="subunit">
    <text evidence="5">Homodimer; disulfide-linked.</text>
</comment>
<keyword evidence="29" id="KW-1185">Reference proteome</keyword>
<dbReference type="InterPro" id="IPR042097">
    <property type="entry name" value="Aminopeptidase_N-like_N_sf"/>
</dbReference>
<gene>
    <name evidence="28" type="primary">ENPEP</name>
    <name evidence="28" type="ORF">CDAR_74671</name>
</gene>
<evidence type="ECO:0000256" key="6">
    <source>
        <dbReference type="ARBA" id="ARBA00012567"/>
    </source>
</evidence>
<dbReference type="Gene3D" id="1.10.390.10">
    <property type="entry name" value="Neutral Protease Domain 2"/>
    <property type="match status" value="3"/>
</dbReference>
<dbReference type="FunFam" id="1.10.390.10:FF:000016">
    <property type="entry name" value="Glutamyl aminopeptidase"/>
    <property type="match status" value="1"/>
</dbReference>
<dbReference type="InterPro" id="IPR014782">
    <property type="entry name" value="Peptidase_M1_dom"/>
</dbReference>
<evidence type="ECO:0000256" key="2">
    <source>
        <dbReference type="ARBA" id="ARBA00004401"/>
    </source>
</evidence>
<keyword evidence="9" id="KW-0645">Protease</keyword>
<feature type="transmembrane region" description="Helical" evidence="24">
    <location>
        <begin position="12"/>
        <end position="32"/>
    </location>
</feature>
<dbReference type="InterPro" id="IPR001930">
    <property type="entry name" value="Peptidase_M1"/>
</dbReference>
<evidence type="ECO:0000256" key="20">
    <source>
        <dbReference type="ARBA" id="ARBA00023180"/>
    </source>
</evidence>
<evidence type="ECO:0000256" key="8">
    <source>
        <dbReference type="ARBA" id="ARBA00022475"/>
    </source>
</evidence>
<name>A0AAV4P3A1_9ARAC</name>
<dbReference type="Gene3D" id="2.60.40.1730">
    <property type="entry name" value="tricorn interacting facor f3 domain"/>
    <property type="match status" value="4"/>
</dbReference>
<dbReference type="Pfam" id="PF11838">
    <property type="entry name" value="ERAP1_C"/>
    <property type="match status" value="3"/>
</dbReference>
<dbReference type="Pfam" id="PF01433">
    <property type="entry name" value="Peptidase_M1"/>
    <property type="match status" value="3"/>
</dbReference>
<keyword evidence="20" id="KW-0325">Glycoprotein</keyword>
<evidence type="ECO:0000256" key="14">
    <source>
        <dbReference type="ARBA" id="ARBA00022837"/>
    </source>
</evidence>
<keyword evidence="12" id="KW-0378">Hydrolase</keyword>
<feature type="domain" description="Peptidase M1 membrane alanine aminopeptidase" evidence="25">
    <location>
        <begin position="2027"/>
        <end position="2241"/>
    </location>
</feature>
<evidence type="ECO:0000313" key="28">
    <source>
        <dbReference type="EMBL" id="GIX90470.1"/>
    </source>
</evidence>
<feature type="site" description="Transition state stabilizer" evidence="23">
    <location>
        <position position="468"/>
    </location>
</feature>
<comment type="similarity">
    <text evidence="4">Belongs to the peptidase M1 family.</text>
</comment>
<dbReference type="FunFam" id="2.60.40.1730:FF:000012">
    <property type="entry name" value="Aminopeptidase N"/>
    <property type="match status" value="2"/>
</dbReference>
<evidence type="ECO:0000256" key="12">
    <source>
        <dbReference type="ARBA" id="ARBA00022801"/>
    </source>
</evidence>
<dbReference type="Pfam" id="PF17900">
    <property type="entry name" value="Peptidase_M1_N"/>
    <property type="match status" value="3"/>
</dbReference>
<feature type="domain" description="Aminopeptidase N-like N-terminal" evidence="27">
    <location>
        <begin position="1863"/>
        <end position="1990"/>
    </location>
</feature>
<evidence type="ECO:0000256" key="22">
    <source>
        <dbReference type="PIRSR" id="PIRSR634016-3"/>
    </source>
</evidence>
<evidence type="ECO:0000256" key="16">
    <source>
        <dbReference type="ARBA" id="ARBA00022989"/>
    </source>
</evidence>
<dbReference type="EC" id="3.4.11.7" evidence="6"/>